<proteinExistence type="predicted"/>
<dbReference type="EMBL" id="LGRX02004485">
    <property type="protein sequence ID" value="KAK3280212.1"/>
    <property type="molecule type" value="Genomic_DNA"/>
</dbReference>
<evidence type="ECO:0000313" key="2">
    <source>
        <dbReference type="Proteomes" id="UP001190700"/>
    </source>
</evidence>
<name>A0AAE0GLL2_9CHLO</name>
<protein>
    <submittedName>
        <fullName evidence="1">Uncharacterized protein</fullName>
    </submittedName>
</protein>
<gene>
    <name evidence="1" type="ORF">CYMTET_11938</name>
</gene>
<reference evidence="1 2" key="1">
    <citation type="journal article" date="2015" name="Genome Biol. Evol.">
        <title>Comparative Genomics of a Bacterivorous Green Alga Reveals Evolutionary Causalities and Consequences of Phago-Mixotrophic Mode of Nutrition.</title>
        <authorList>
            <person name="Burns J.A."/>
            <person name="Paasch A."/>
            <person name="Narechania A."/>
            <person name="Kim E."/>
        </authorList>
    </citation>
    <scope>NUCLEOTIDE SEQUENCE [LARGE SCALE GENOMIC DNA]</scope>
    <source>
        <strain evidence="1 2">PLY_AMNH</strain>
    </source>
</reference>
<keyword evidence="2" id="KW-1185">Reference proteome</keyword>
<dbReference type="Proteomes" id="UP001190700">
    <property type="component" value="Unassembled WGS sequence"/>
</dbReference>
<organism evidence="1 2">
    <name type="scientific">Cymbomonas tetramitiformis</name>
    <dbReference type="NCBI Taxonomy" id="36881"/>
    <lineage>
        <taxon>Eukaryota</taxon>
        <taxon>Viridiplantae</taxon>
        <taxon>Chlorophyta</taxon>
        <taxon>Pyramimonadophyceae</taxon>
        <taxon>Pyramimonadales</taxon>
        <taxon>Pyramimonadaceae</taxon>
        <taxon>Cymbomonas</taxon>
    </lineage>
</organism>
<sequence length="171" mass="19968">MRPRTTDGTRGTSTTNTLVAWSDNEGRTEAAWEGDFRGCHSPPVDLFIHEPTKEEDLMSEFQALSARSKEHEKWAERLRENMAFTPNKLGRYRDDLHAVFDDKIRLAHELLPLLRKDLESHSHWGVNRVYELLFRCDLTRSGNESANNILNAYERADAKRFYQILTEQDKF</sequence>
<dbReference type="AlphaFoldDB" id="A0AAE0GLL2"/>
<accession>A0AAE0GLL2</accession>
<evidence type="ECO:0000313" key="1">
    <source>
        <dbReference type="EMBL" id="KAK3280212.1"/>
    </source>
</evidence>
<comment type="caution">
    <text evidence="1">The sequence shown here is derived from an EMBL/GenBank/DDBJ whole genome shotgun (WGS) entry which is preliminary data.</text>
</comment>